<feature type="domain" description="Metallo-beta-lactamase" evidence="1">
    <location>
        <begin position="117"/>
        <end position="311"/>
    </location>
</feature>
<dbReference type="RefSeq" id="WP_211357537.1">
    <property type="nucleotide sequence ID" value="NZ_VNHX01000017.1"/>
</dbReference>
<dbReference type="PIRSF" id="PIRSF038896">
    <property type="entry name" value="NAPE-PLD"/>
    <property type="match status" value="1"/>
</dbReference>
<dbReference type="InterPro" id="IPR001279">
    <property type="entry name" value="Metallo-B-lactamas"/>
</dbReference>
<evidence type="ECO:0000313" key="3">
    <source>
        <dbReference type="Proteomes" id="UP000325105"/>
    </source>
</evidence>
<keyword evidence="3" id="KW-1185">Reference proteome</keyword>
<dbReference type="GO" id="GO:0008270">
    <property type="term" value="F:zinc ion binding"/>
    <property type="evidence" value="ECO:0007669"/>
    <property type="project" value="InterPro"/>
</dbReference>
<dbReference type="GO" id="GO:0005737">
    <property type="term" value="C:cytoplasm"/>
    <property type="evidence" value="ECO:0007669"/>
    <property type="project" value="TreeGrafter"/>
</dbReference>
<gene>
    <name evidence="2" type="ORF">BC792_11751</name>
</gene>
<dbReference type="Pfam" id="PF12706">
    <property type="entry name" value="Lactamase_B_2"/>
    <property type="match status" value="1"/>
</dbReference>
<dbReference type="GO" id="GO:0070290">
    <property type="term" value="F:N-acylphosphatidylethanolamine-specific phospholipase D activity"/>
    <property type="evidence" value="ECO:0007669"/>
    <property type="project" value="InterPro"/>
</dbReference>
<dbReference type="PANTHER" id="PTHR15032">
    <property type="entry name" value="N-ACYL-PHOSPHATIDYLETHANOLAMINE-HYDROLYZING PHOSPHOLIPASE D"/>
    <property type="match status" value="1"/>
</dbReference>
<accession>A0A5S5DAY0</accession>
<dbReference type="PANTHER" id="PTHR15032:SF4">
    <property type="entry name" value="N-ACYL-PHOSPHATIDYLETHANOLAMINE-HYDROLYZING PHOSPHOLIPASE D"/>
    <property type="match status" value="1"/>
</dbReference>
<reference evidence="2 3" key="1">
    <citation type="submission" date="2019-07" db="EMBL/GenBank/DDBJ databases">
        <title>Genomic Encyclopedia of Archaeal and Bacterial Type Strains, Phase II (KMG-II): from individual species to whole genera.</title>
        <authorList>
            <person name="Goeker M."/>
        </authorList>
    </citation>
    <scope>NUCLEOTIDE SEQUENCE [LARGE SCALE GENOMIC DNA]</scope>
    <source>
        <strain evidence="2 3">DSM 18850</strain>
    </source>
</reference>
<dbReference type="InterPro" id="IPR024884">
    <property type="entry name" value="NAPE-PLD"/>
</dbReference>
<organism evidence="2 3">
    <name type="scientific">Sphingobacterium allocomposti</name>
    <dbReference type="NCBI Taxonomy" id="415956"/>
    <lineage>
        <taxon>Bacteria</taxon>
        <taxon>Pseudomonadati</taxon>
        <taxon>Bacteroidota</taxon>
        <taxon>Sphingobacteriia</taxon>
        <taxon>Sphingobacteriales</taxon>
        <taxon>Sphingobacteriaceae</taxon>
        <taxon>Sphingobacterium</taxon>
    </lineage>
</organism>
<dbReference type="Gene3D" id="3.60.15.10">
    <property type="entry name" value="Ribonuclease Z/Hydroxyacylglutathione hydrolase-like"/>
    <property type="match status" value="1"/>
</dbReference>
<sequence length="362" mass="40955">MIWFLLAVFALSAIGIAIFLNSPSFGKLPSGARLERIKQSPNYRDGKFQNQEPTTLLTNGKSRMQSLWEFFFLKVNDLVPSQDVSAVKTDLKALSLNEDLIVWMGHSSLYIQLGGKRILVDPVLVSASPVSFINKPFRGTSIYRPDDMPPVDILLITHDHWDHLDYATVLALKNNIGQIVCPLGVGEHFAYWGFSPEIIHELDWYESANLTEEILLTSVPARHFSGRGLTSNQTLWTGYMLQHSAGNILLSGDTGYGKHIKAIKEKFGTIDFAILENGQYNEDWRYIHMVPDDLIQAINELGPRRLMTVHHSKYALARHAWNEPMEKIASAAENLGFPLVTPKIGDVVRLRDTVQTFRPWWN</sequence>
<evidence type="ECO:0000313" key="2">
    <source>
        <dbReference type="EMBL" id="TYP92276.1"/>
    </source>
</evidence>
<name>A0A5S5DAY0_9SPHI</name>
<dbReference type="EMBL" id="VNHX01000017">
    <property type="protein sequence ID" value="TYP92276.1"/>
    <property type="molecule type" value="Genomic_DNA"/>
</dbReference>
<dbReference type="Proteomes" id="UP000325105">
    <property type="component" value="Unassembled WGS sequence"/>
</dbReference>
<comment type="caution">
    <text evidence="2">The sequence shown here is derived from an EMBL/GenBank/DDBJ whole genome shotgun (WGS) entry which is preliminary data.</text>
</comment>
<dbReference type="AlphaFoldDB" id="A0A5S5DAY0"/>
<dbReference type="InterPro" id="IPR036866">
    <property type="entry name" value="RibonucZ/Hydroxyglut_hydro"/>
</dbReference>
<dbReference type="SUPFAM" id="SSF56281">
    <property type="entry name" value="Metallo-hydrolase/oxidoreductase"/>
    <property type="match status" value="1"/>
</dbReference>
<proteinExistence type="predicted"/>
<protein>
    <submittedName>
        <fullName evidence="2">L-ascorbate metabolism protein UlaG (Beta-lactamase superfamily)</fullName>
    </submittedName>
</protein>
<evidence type="ECO:0000259" key="1">
    <source>
        <dbReference type="Pfam" id="PF12706"/>
    </source>
</evidence>